<evidence type="ECO:0000256" key="10">
    <source>
        <dbReference type="ARBA" id="ARBA00023180"/>
    </source>
</evidence>
<dbReference type="GO" id="GO:0030867">
    <property type="term" value="C:rough endoplasmic reticulum membrane"/>
    <property type="evidence" value="ECO:0007669"/>
    <property type="project" value="UniProtKB-SubCell"/>
</dbReference>
<evidence type="ECO:0000256" key="4">
    <source>
        <dbReference type="ARBA" id="ARBA00021882"/>
    </source>
</evidence>
<feature type="region of interest" description="Disordered" evidence="14">
    <location>
        <begin position="537"/>
        <end position="564"/>
    </location>
</feature>
<feature type="compositionally biased region" description="Low complexity" evidence="14">
    <location>
        <begin position="407"/>
        <end position="436"/>
    </location>
</feature>
<proteinExistence type="predicted"/>
<feature type="transmembrane region" description="Helical" evidence="15">
    <location>
        <begin position="78"/>
        <end position="96"/>
    </location>
</feature>
<dbReference type="PANTHER" id="PTHR47464">
    <property type="entry name" value="MACOILIN"/>
    <property type="match status" value="1"/>
</dbReference>
<dbReference type="Pfam" id="PF09726">
    <property type="entry name" value="Macoilin"/>
    <property type="match status" value="2"/>
</dbReference>
<keyword evidence="5" id="KW-0597">Phosphoprotein</keyword>
<evidence type="ECO:0000256" key="15">
    <source>
        <dbReference type="SAM" id="Phobius"/>
    </source>
</evidence>
<feature type="region of interest" description="Disordered" evidence="14">
    <location>
        <begin position="362"/>
        <end position="439"/>
    </location>
</feature>
<dbReference type="GO" id="GO:0023041">
    <property type="term" value="P:neuronal signal transduction"/>
    <property type="evidence" value="ECO:0007669"/>
    <property type="project" value="InterPro"/>
</dbReference>
<dbReference type="PANTHER" id="PTHR47464:SF2">
    <property type="entry name" value="MACOILIN"/>
    <property type="match status" value="1"/>
</dbReference>
<dbReference type="InParanoid" id="A0A5K4FCK2"/>
<keyword evidence="16" id="KW-1185">Reference proteome</keyword>
<dbReference type="Proteomes" id="UP000008854">
    <property type="component" value="Unassembled WGS sequence"/>
</dbReference>
<evidence type="ECO:0000256" key="8">
    <source>
        <dbReference type="ARBA" id="ARBA00022989"/>
    </source>
</evidence>
<evidence type="ECO:0000256" key="13">
    <source>
        <dbReference type="SAM" id="Coils"/>
    </source>
</evidence>
<evidence type="ECO:0000256" key="11">
    <source>
        <dbReference type="ARBA" id="ARBA00023242"/>
    </source>
</evidence>
<evidence type="ECO:0000256" key="7">
    <source>
        <dbReference type="ARBA" id="ARBA00022824"/>
    </source>
</evidence>
<evidence type="ECO:0000256" key="5">
    <source>
        <dbReference type="ARBA" id="ARBA00022553"/>
    </source>
</evidence>
<keyword evidence="13" id="KW-0175">Coiled coil</keyword>
<feature type="coiled-coil region" evidence="13">
    <location>
        <begin position="444"/>
        <end position="524"/>
    </location>
</feature>
<evidence type="ECO:0000256" key="2">
    <source>
        <dbReference type="ARBA" id="ARBA00004232"/>
    </source>
</evidence>
<evidence type="ECO:0000256" key="1">
    <source>
        <dbReference type="ARBA" id="ARBA00003440"/>
    </source>
</evidence>
<keyword evidence="11" id="KW-0539">Nucleus</keyword>
<feature type="compositionally biased region" description="Polar residues" evidence="14">
    <location>
        <begin position="227"/>
        <end position="238"/>
    </location>
</feature>
<evidence type="ECO:0000256" key="9">
    <source>
        <dbReference type="ARBA" id="ARBA00023136"/>
    </source>
</evidence>
<evidence type="ECO:0000256" key="14">
    <source>
        <dbReference type="SAM" id="MobiDB-lite"/>
    </source>
</evidence>
<keyword evidence="6 15" id="KW-0812">Transmembrane</keyword>
<dbReference type="ExpressionAtlas" id="A0A5K4FCK2">
    <property type="expression patterns" value="baseline"/>
</dbReference>
<comment type="function">
    <text evidence="1">Plays a role in the regulation of neuronal activity.</text>
</comment>
<dbReference type="InterPro" id="IPR019130">
    <property type="entry name" value="Macoilin"/>
</dbReference>
<protein>
    <recommendedName>
        <fullName evidence="4">Macoilin</fullName>
    </recommendedName>
    <alternativeName>
        <fullName evidence="12">Transmembrane protein 57</fullName>
    </alternativeName>
</protein>
<dbReference type="AlphaFoldDB" id="A0A5K4FCK2"/>
<keyword evidence="10" id="KW-0325">Glycoprotein</keyword>
<keyword evidence="7" id="KW-0256">Endoplasmic reticulum</keyword>
<keyword evidence="8 15" id="KW-1133">Transmembrane helix</keyword>
<evidence type="ECO:0000256" key="3">
    <source>
        <dbReference type="ARBA" id="ARBA00004269"/>
    </source>
</evidence>
<feature type="transmembrane region" description="Helical" evidence="15">
    <location>
        <begin position="51"/>
        <end position="72"/>
    </location>
</feature>
<reference evidence="16" key="1">
    <citation type="journal article" date="2012" name="PLoS Negl. Trop. Dis.">
        <title>A systematically improved high quality genome and transcriptome of the human blood fluke Schistosoma mansoni.</title>
        <authorList>
            <person name="Protasio A.V."/>
            <person name="Tsai I.J."/>
            <person name="Babbage A."/>
            <person name="Nichol S."/>
            <person name="Hunt M."/>
            <person name="Aslett M.A."/>
            <person name="De Silva N."/>
            <person name="Velarde G.S."/>
            <person name="Anderson T.J."/>
            <person name="Clark R.C."/>
            <person name="Davidson C."/>
            <person name="Dillon G.P."/>
            <person name="Holroyd N.E."/>
            <person name="LoVerde P.T."/>
            <person name="Lloyd C."/>
            <person name="McQuillan J."/>
            <person name="Oliveira G."/>
            <person name="Otto T.D."/>
            <person name="Parker-Manuel S.J."/>
            <person name="Quail M.A."/>
            <person name="Wilson R.A."/>
            <person name="Zerlotini A."/>
            <person name="Dunne D.W."/>
            <person name="Berriman M."/>
        </authorList>
    </citation>
    <scope>NUCLEOTIDE SEQUENCE [LARGE SCALE GENOMIC DNA]</scope>
    <source>
        <strain evidence="16">Puerto Rican</strain>
    </source>
</reference>
<organism evidence="16 17">
    <name type="scientific">Schistosoma mansoni</name>
    <name type="common">Blood fluke</name>
    <dbReference type="NCBI Taxonomy" id="6183"/>
    <lineage>
        <taxon>Eukaryota</taxon>
        <taxon>Metazoa</taxon>
        <taxon>Spiralia</taxon>
        <taxon>Lophotrochozoa</taxon>
        <taxon>Platyhelminthes</taxon>
        <taxon>Trematoda</taxon>
        <taxon>Digenea</taxon>
        <taxon>Strigeidida</taxon>
        <taxon>Schistosomatoidea</taxon>
        <taxon>Schistosomatidae</taxon>
        <taxon>Schistosoma</taxon>
    </lineage>
</organism>
<comment type="subcellular location">
    <subcellularLocation>
        <location evidence="2">Nucleus membrane</location>
        <topology evidence="2">Multi-pass membrane protein</topology>
    </subcellularLocation>
    <subcellularLocation>
        <location evidence="3">Rough endoplasmic reticulum membrane</location>
        <topology evidence="3">Multi-pass membrane protein</topology>
    </subcellularLocation>
</comment>
<name>A0A5K4FCK2_SCHMA</name>
<accession>A0A5K4FCK2</accession>
<evidence type="ECO:0000256" key="12">
    <source>
        <dbReference type="ARBA" id="ARBA00031129"/>
    </source>
</evidence>
<feature type="compositionally biased region" description="Low complexity" evidence="14">
    <location>
        <begin position="362"/>
        <end position="394"/>
    </location>
</feature>
<evidence type="ECO:0000313" key="16">
    <source>
        <dbReference type="Proteomes" id="UP000008854"/>
    </source>
</evidence>
<dbReference type="GO" id="GO:0031965">
    <property type="term" value="C:nuclear membrane"/>
    <property type="evidence" value="ECO:0007669"/>
    <property type="project" value="UniProtKB-SubCell"/>
</dbReference>
<dbReference type="WBParaSite" id="Smp_346520.1">
    <property type="protein sequence ID" value="Smp_346520.1"/>
    <property type="gene ID" value="Smp_346520"/>
</dbReference>
<keyword evidence="9 15" id="KW-0472">Membrane</keyword>
<feature type="transmembrane region" description="Helical" evidence="15">
    <location>
        <begin position="27"/>
        <end position="44"/>
    </location>
</feature>
<sequence length="564" mass="62811">MLDFFTDLRFEFIWSCWLMVRTVNDSFRYQGLAFALFFTLTAIMADLLCYFLVPTTLIYLLGSSCVWMHLLWQTDRGVYIPTVALCFLFFYVEVAVRFRDPKSQPLGIDLCRPFAAHCIGYPVVTLGFSLKSMISHHFRLRRQKLVEAQNITFFSILEEALPKELWCYLKSDTIPKSKHSNMVCENNCSTLAISSPTSTVPNLTSSGHIPELNRVNTIHSRDKDNHSASSVNKKNMSLNHPRTTRIVYSSTRGDNCSDLSLCSNDNGVSQECTFRLGNDEPVNNHTSVPSTPSEQPESYVAVSLAQTILVKVPSIPNSVVPDTVSADNHIVNCIKRDIDMKEDKLIHKKSTSLLASVTSGLSTSTCSNSTNNNNNNNNNNNRAKSNCTSSNSKSCETKQTPPSMNITSNKTTFSNNSNVSSASSGAAGNCKSSGGKNANKDEYTLKLEAEARNLKSEIQSLRSSEIQLRGQVQQLLAAERTYRSESSQAQQESESLQAKLNQLTQRLQADRASLQAAEKRLTEERKYRLLLEQQFKQQSGKQIEASSSESTSNEPVISKTTDSK</sequence>
<evidence type="ECO:0000313" key="17">
    <source>
        <dbReference type="WBParaSite" id="Smp_346520.1"/>
    </source>
</evidence>
<feature type="region of interest" description="Disordered" evidence="14">
    <location>
        <begin position="219"/>
        <end position="238"/>
    </location>
</feature>
<reference evidence="17" key="2">
    <citation type="submission" date="2019-11" db="UniProtKB">
        <authorList>
            <consortium name="WormBaseParasite"/>
        </authorList>
    </citation>
    <scope>IDENTIFICATION</scope>
    <source>
        <strain evidence="17">Puerto Rican</strain>
    </source>
</reference>
<evidence type="ECO:0000256" key="6">
    <source>
        <dbReference type="ARBA" id="ARBA00022692"/>
    </source>
</evidence>